<dbReference type="EMBL" id="CAKOGL010000007">
    <property type="protein sequence ID" value="CAH2088141.1"/>
    <property type="molecule type" value="Genomic_DNA"/>
</dbReference>
<dbReference type="Pfam" id="PF20700">
    <property type="entry name" value="Mutator"/>
    <property type="match status" value="1"/>
</dbReference>
<dbReference type="Proteomes" id="UP001153954">
    <property type="component" value="Unassembled WGS sequence"/>
</dbReference>
<dbReference type="AlphaFoldDB" id="A0AAU9TLY4"/>
<reference evidence="2" key="1">
    <citation type="submission" date="2022-03" db="EMBL/GenBank/DDBJ databases">
        <authorList>
            <person name="Tunstrom K."/>
        </authorList>
    </citation>
    <scope>NUCLEOTIDE SEQUENCE</scope>
</reference>
<protein>
    <recommendedName>
        <fullName evidence="1">Mutator-like transposase domain-containing protein</fullName>
    </recommendedName>
</protein>
<name>A0AAU9TLY4_EUPED</name>
<keyword evidence="3" id="KW-1185">Reference proteome</keyword>
<evidence type="ECO:0000313" key="3">
    <source>
        <dbReference type="Proteomes" id="UP001153954"/>
    </source>
</evidence>
<comment type="caution">
    <text evidence="2">The sequence shown here is derived from an EMBL/GenBank/DDBJ whole genome shotgun (WGS) entry which is preliminary data.</text>
</comment>
<dbReference type="InterPro" id="IPR049012">
    <property type="entry name" value="Mutator_transp_dom"/>
</dbReference>
<proteinExistence type="predicted"/>
<evidence type="ECO:0000313" key="2">
    <source>
        <dbReference type="EMBL" id="CAH2088141.1"/>
    </source>
</evidence>
<gene>
    <name evidence="2" type="ORF">EEDITHA_LOCUS4329</name>
</gene>
<organism evidence="2 3">
    <name type="scientific">Euphydryas editha</name>
    <name type="common">Edith's checkerspot</name>
    <dbReference type="NCBI Taxonomy" id="104508"/>
    <lineage>
        <taxon>Eukaryota</taxon>
        <taxon>Metazoa</taxon>
        <taxon>Ecdysozoa</taxon>
        <taxon>Arthropoda</taxon>
        <taxon>Hexapoda</taxon>
        <taxon>Insecta</taxon>
        <taxon>Pterygota</taxon>
        <taxon>Neoptera</taxon>
        <taxon>Endopterygota</taxon>
        <taxon>Lepidoptera</taxon>
        <taxon>Glossata</taxon>
        <taxon>Ditrysia</taxon>
        <taxon>Papilionoidea</taxon>
        <taxon>Nymphalidae</taxon>
        <taxon>Nymphalinae</taxon>
        <taxon>Euphydryas</taxon>
    </lineage>
</organism>
<accession>A0AAU9TLY4</accession>
<sequence length="500" mass="56493">MLADGCGSQNKNSTMIATFGYWLTNCAPSNVKIVELIFPVPGHSFMPADRVFGYIEKDVKNKEVILYPSEYIDIYERYGTVRKLGVDYLVKDWKSYSKDIMKPPGQYHFKFAECKRYYVTRVKNKPGRFLLRGEVNYKSDLGVAKSVLKPSVSSTSEFGIRDVPPFQNKVSALKLDDVKKLLSNHFGEDWISALGTNELLFYKNVLEDTNIGEPDYEEHCEYLPEVGIPTIGLLENVVVSEELDTNTDESFAMERDIEPRVYKPGKTVLKKKTKEAKPQCEIIYDASERLIIDKVYFFEKLKIISNHTPQFGCNLSNLNIIGETEIGLYAKLKLSCDMCKAEFIINTSDPHPTENLDINTAAVSGVTNAGIGLEQFQGLCTAMNLPIMTQQMFDKKHVVICDHWEKTAYHAMARAAERERQAAIEEGRVKDGKAVIDVIADACWSKRSYKNNYTALSGAAAIVGRKFGEVQFLGVKNKYCCICDRAENKGFEIPIRLKNL</sequence>
<evidence type="ECO:0000259" key="1">
    <source>
        <dbReference type="Pfam" id="PF20700"/>
    </source>
</evidence>
<feature type="domain" description="Mutator-like transposase" evidence="1">
    <location>
        <begin position="296"/>
        <end position="491"/>
    </location>
</feature>